<evidence type="ECO:0000313" key="4">
    <source>
        <dbReference type="Proteomes" id="UP001416858"/>
    </source>
</evidence>
<evidence type="ECO:0000313" key="3">
    <source>
        <dbReference type="EMBL" id="GAA5510426.1"/>
    </source>
</evidence>
<dbReference type="PANTHER" id="PTHR31332">
    <property type="entry name" value="7-HYDROXYMETHYL CHLOROPHYLL A REDUCTASE, CHLOROPLASTIC"/>
    <property type="match status" value="1"/>
</dbReference>
<accession>A0ABP9W0D3</accession>
<evidence type="ECO:0000259" key="2">
    <source>
        <dbReference type="Pfam" id="PF04432"/>
    </source>
</evidence>
<comment type="caution">
    <text evidence="3">The sequence shown here is derived from an EMBL/GenBank/DDBJ whole genome shotgun (WGS) entry which is preliminary data.</text>
</comment>
<reference evidence="3 4" key="1">
    <citation type="submission" date="2024-02" db="EMBL/GenBank/DDBJ databases">
        <title>Rhodopirellula caenicola NBRC 110016.</title>
        <authorList>
            <person name="Ichikawa N."/>
            <person name="Katano-Makiyama Y."/>
            <person name="Hidaka K."/>
        </authorList>
    </citation>
    <scope>NUCLEOTIDE SEQUENCE [LARGE SCALE GENOMIC DNA]</scope>
    <source>
        <strain evidence="3 4">NBRC 110016</strain>
    </source>
</reference>
<dbReference type="PANTHER" id="PTHR31332:SF0">
    <property type="entry name" value="7-HYDROXYMETHYL CHLOROPHYLL A REDUCTASE, CHLOROPLASTIC"/>
    <property type="match status" value="1"/>
</dbReference>
<dbReference type="InterPro" id="IPR007516">
    <property type="entry name" value="Co_F420_Hydgase/DH_bsu_N"/>
</dbReference>
<feature type="domain" description="Coenzyme F420 hydrogenase/dehydrogenase beta subunit C-terminal" evidence="2">
    <location>
        <begin position="177"/>
        <end position="344"/>
    </location>
</feature>
<dbReference type="EMBL" id="BAABRO010000023">
    <property type="protein sequence ID" value="GAA5510426.1"/>
    <property type="molecule type" value="Genomic_DNA"/>
</dbReference>
<dbReference type="Pfam" id="PF04432">
    <property type="entry name" value="FrhB_FdhB_C"/>
    <property type="match status" value="1"/>
</dbReference>
<dbReference type="InterPro" id="IPR007525">
    <property type="entry name" value="FrhB_FdhB_C"/>
</dbReference>
<dbReference type="RefSeq" id="WP_345688334.1">
    <property type="nucleotide sequence ID" value="NZ_BAABRO010000023.1"/>
</dbReference>
<evidence type="ECO:0000259" key="1">
    <source>
        <dbReference type="Pfam" id="PF04422"/>
    </source>
</evidence>
<keyword evidence="4" id="KW-1185">Reference proteome</keyword>
<feature type="domain" description="Coenzyme F420 hydrogenase/dehydrogenase beta subunit N-terminal" evidence="1">
    <location>
        <begin position="90"/>
        <end position="169"/>
    </location>
</feature>
<name>A0ABP9W0D3_9BACT</name>
<organism evidence="3 4">
    <name type="scientific">Novipirellula caenicola</name>
    <dbReference type="NCBI Taxonomy" id="1536901"/>
    <lineage>
        <taxon>Bacteria</taxon>
        <taxon>Pseudomonadati</taxon>
        <taxon>Planctomycetota</taxon>
        <taxon>Planctomycetia</taxon>
        <taxon>Pirellulales</taxon>
        <taxon>Pirellulaceae</taxon>
        <taxon>Novipirellula</taxon>
    </lineage>
</organism>
<dbReference type="InterPro" id="IPR045220">
    <property type="entry name" value="FRHB/FDHB/HCAR-like"/>
</dbReference>
<proteinExistence type="predicted"/>
<sequence length="472" mass="52260">MVSRSSTLKDTVIANGMCSGCGVCAASSDVFSIQLTDDGTFQATVQNQEPDGISSVCPFSDQSQNEDQIGEALFASTCEYKQGIGYFSDCYAGHVTLPEVRKAGSSGGMGTWILLELLEQGLVDGILHVGGCDNADGVPFKYAISRTKEQVQARSKSRYYPVEMSEVLKELRVLDGKFAVVGLPCFVKGIRLLSKHDKEIERRVAFTVALFCGHLKSSHFADFFAWQAGIMPGGLQAINFRTKLQERAASNYGISVRGEGVDHCRANSEYEGSSWGYGFFKYSACEFCDDVVGETADISVGDAWLPEYVNDSGGSNVVIVRNEAIRGIVDSAIGSGKLAFERVAPERVIESQDAGLRHRRDGLAYRLHLRDQQNLWRPKKRVEPSASHLNERQKRVFELRQEIASESHKAFVVATDRGDLSEFFRLMQPLLSAYDKLYRPSLMSRVKTKTFVELSRVKKWVARMASRSQVDG</sequence>
<dbReference type="Pfam" id="PF04422">
    <property type="entry name" value="FrhB_FdhB_N"/>
    <property type="match status" value="1"/>
</dbReference>
<dbReference type="Proteomes" id="UP001416858">
    <property type="component" value="Unassembled WGS sequence"/>
</dbReference>
<evidence type="ECO:0008006" key="5">
    <source>
        <dbReference type="Google" id="ProtNLM"/>
    </source>
</evidence>
<gene>
    <name evidence="3" type="ORF">Rcae01_05934</name>
</gene>
<protein>
    <recommendedName>
        <fullName evidence="5">Coenzyme F420-reducing hydrogenase subunit beta</fullName>
    </recommendedName>
</protein>